<evidence type="ECO:0000256" key="7">
    <source>
        <dbReference type="SAM" id="MobiDB-lite"/>
    </source>
</evidence>
<feature type="transmembrane region" description="Helical" evidence="8">
    <location>
        <begin position="876"/>
        <end position="897"/>
    </location>
</feature>
<evidence type="ECO:0000313" key="11">
    <source>
        <dbReference type="RefSeq" id="XP_004702505.1"/>
    </source>
</evidence>
<evidence type="ECO:0000256" key="6">
    <source>
        <dbReference type="ARBA" id="ARBA00023180"/>
    </source>
</evidence>
<feature type="transmembrane region" description="Helical" evidence="8">
    <location>
        <begin position="565"/>
        <end position="588"/>
    </location>
</feature>
<keyword evidence="5 8" id="KW-0472">Membrane</keyword>
<feature type="transmembrane region" description="Helical" evidence="8">
    <location>
        <begin position="534"/>
        <end position="553"/>
    </location>
</feature>
<dbReference type="GeneID" id="101655220"/>
<protein>
    <submittedName>
        <fullName evidence="11">Patched domain-containing protein 3</fullName>
    </submittedName>
</protein>
<dbReference type="InterPro" id="IPR003392">
    <property type="entry name" value="PTHD_SSD"/>
</dbReference>
<dbReference type="PANTHER" id="PTHR10796">
    <property type="entry name" value="PATCHED-RELATED"/>
    <property type="match status" value="1"/>
</dbReference>
<feature type="transmembrane region" description="Helical" evidence="8">
    <location>
        <begin position="186"/>
        <end position="208"/>
    </location>
</feature>
<organism evidence="10 11">
    <name type="scientific">Echinops telfairi</name>
    <name type="common">Lesser hedgehog tenrec</name>
    <dbReference type="NCBI Taxonomy" id="9371"/>
    <lineage>
        <taxon>Eukaryota</taxon>
        <taxon>Metazoa</taxon>
        <taxon>Chordata</taxon>
        <taxon>Craniata</taxon>
        <taxon>Vertebrata</taxon>
        <taxon>Euteleostomi</taxon>
        <taxon>Mammalia</taxon>
        <taxon>Eutheria</taxon>
        <taxon>Afrotheria</taxon>
        <taxon>Tenrecidae</taxon>
        <taxon>Tenrecinae</taxon>
        <taxon>Echinops</taxon>
    </lineage>
</organism>
<keyword evidence="10" id="KW-1185">Reference proteome</keyword>
<evidence type="ECO:0000256" key="3">
    <source>
        <dbReference type="ARBA" id="ARBA00022692"/>
    </source>
</evidence>
<evidence type="ECO:0000259" key="9">
    <source>
        <dbReference type="PROSITE" id="PS50156"/>
    </source>
</evidence>
<feature type="compositionally biased region" description="Low complexity" evidence="7">
    <location>
        <begin position="107"/>
        <end position="117"/>
    </location>
</feature>
<evidence type="ECO:0000256" key="2">
    <source>
        <dbReference type="ARBA" id="ARBA00005585"/>
    </source>
</evidence>
<dbReference type="PANTHER" id="PTHR10796:SF60">
    <property type="entry name" value="PATCHED DOMAIN-CONTAINING PROTEIN 3"/>
    <property type="match status" value="1"/>
</dbReference>
<keyword evidence="6" id="KW-0325">Glycoprotein</keyword>
<comment type="similarity">
    <text evidence="2">Belongs to the patched family.</text>
</comment>
<sequence>MSPENPGFPNLSTPTPTPVCTSQTNRATERSRRQAGSHGSRRWVRTAQGLRAARAGTASVRNSPSRQLVRRAGGRVLPAVAFLQGRPPRSSTFTRRLPGPKMSTGLPADAGPAASASAEEHRASREEDRTSREEEGTSREEDRTTDSPRRSSSESEAPVRGRCHTDCLEAPLNRFFQRLGWAVGSYPWFFLLAPVMATVFLSVGFVHLPKYKEENMEEQYSPVGTPSKKDRAFVQRHFTIDPPNFSAIRKSTEVHYATLLVVSHTASLLKSDAFEEIRTVDRAVQALVATTPNGTAIPYSQVCAKVRGGCMPANPVLAAWQYQPGLNFADLTFPALERNQQAVYLTSTIGGITLGDRRGNNRVILLAKALRLQYFLLTDERVDKENSKTWLKHFLEQFSDLKKGLILKKTEVVYFTSLSRQLEFKKASVKVIPLFHLTYCLIIAFAIISCYRLDCVRNKMWVASFGVVSAIIAVVSGFGLMLAIGVPFVLIVANSPFLILGVGVDDMFIMISAWQKTNLMDSIKHRMSRVYSKTAVSITVTTITNVLAFYTGVMTSFKSIQYFSLYTGTTLLFCYVYNITCFGAVLALDGKREVICLHWLKKADSPDKKWSSFKKSCCAPCGSLPDEDGTGTHPLDLFFRDYFGPFLTSTEVKILVVVLYILYLMTSIYGCFHVQEGLDVRNLASDNSYIRPYFDIEEEYFSDYGPIVMAVITQKVDYWNKEVRQKLERCLKDLENSEFVAGNLTEFWLNTYVQYLKGRNKDVNDKETFISNIPLFFKDFPSYVYDVNISLSNEIISSRAFIQTRDVSTPTKKKNMLLEFRSIAENCKVPLLVFNHAFIYFDQYAVIVENTVRSVIIASAAMFIVSLLLIPHPVCSLWVTFAIASVIVGVTGFMSFWNVNLDSISMMNLLICIGFSFDFSAHICYAFFSSTKPSENQKVIEALYLLGYPVLQSAISTIIGVCVLYSSDAYIFRTFFKIIFLVMLFGAAHGLIFIPVFLTFF</sequence>
<keyword evidence="4 8" id="KW-1133">Transmembrane helix</keyword>
<proteinExistence type="inferred from homology"/>
<dbReference type="InterPro" id="IPR000731">
    <property type="entry name" value="SSD"/>
</dbReference>
<dbReference type="InterPro" id="IPR051697">
    <property type="entry name" value="Patched_domain-protein"/>
</dbReference>
<dbReference type="SUPFAM" id="SSF82866">
    <property type="entry name" value="Multidrug efflux transporter AcrB transmembrane domain"/>
    <property type="match status" value="2"/>
</dbReference>
<feature type="region of interest" description="Disordered" evidence="7">
    <location>
        <begin position="1"/>
        <end position="161"/>
    </location>
</feature>
<feature type="compositionally biased region" description="Basic residues" evidence="7">
    <location>
        <begin position="33"/>
        <end position="44"/>
    </location>
</feature>
<evidence type="ECO:0000313" key="10">
    <source>
        <dbReference type="Proteomes" id="UP000694863"/>
    </source>
</evidence>
<evidence type="ECO:0000256" key="5">
    <source>
        <dbReference type="ARBA" id="ARBA00023136"/>
    </source>
</evidence>
<feature type="transmembrane region" description="Helical" evidence="8">
    <location>
        <begin position="497"/>
        <end position="514"/>
    </location>
</feature>
<feature type="transmembrane region" description="Helical" evidence="8">
    <location>
        <begin position="427"/>
        <end position="448"/>
    </location>
</feature>
<evidence type="ECO:0000256" key="4">
    <source>
        <dbReference type="ARBA" id="ARBA00022989"/>
    </source>
</evidence>
<comment type="subcellular location">
    <subcellularLocation>
        <location evidence="1">Membrane</location>
        <topology evidence="1">Multi-pass membrane protein</topology>
    </subcellularLocation>
</comment>
<feature type="transmembrane region" description="Helical" evidence="8">
    <location>
        <begin position="978"/>
        <end position="998"/>
    </location>
</feature>
<feature type="compositionally biased region" description="Basic and acidic residues" evidence="7">
    <location>
        <begin position="118"/>
        <end position="161"/>
    </location>
</feature>
<dbReference type="RefSeq" id="XP_004702505.1">
    <property type="nucleotide sequence ID" value="XM_004702448.2"/>
</dbReference>
<evidence type="ECO:0000256" key="1">
    <source>
        <dbReference type="ARBA" id="ARBA00004141"/>
    </source>
</evidence>
<feature type="domain" description="SSD" evidence="9">
    <location>
        <begin position="431"/>
        <end position="588"/>
    </location>
</feature>
<name>A0ABM0IL37_ECHTE</name>
<feature type="transmembrane region" description="Helical" evidence="8">
    <location>
        <begin position="909"/>
        <end position="928"/>
    </location>
</feature>
<gene>
    <name evidence="11" type="primary">PTCHD3</name>
</gene>
<reference evidence="11" key="1">
    <citation type="submission" date="2025-08" db="UniProtKB">
        <authorList>
            <consortium name="RefSeq"/>
        </authorList>
    </citation>
    <scope>IDENTIFICATION</scope>
</reference>
<evidence type="ECO:0000256" key="8">
    <source>
        <dbReference type="SAM" id="Phobius"/>
    </source>
</evidence>
<feature type="transmembrane region" description="Helical" evidence="8">
    <location>
        <begin position="948"/>
        <end position="966"/>
    </location>
</feature>
<dbReference type="Proteomes" id="UP000694863">
    <property type="component" value="Unplaced"/>
</dbReference>
<dbReference type="Pfam" id="PF02460">
    <property type="entry name" value="Patched"/>
    <property type="match status" value="1"/>
</dbReference>
<feature type="transmembrane region" description="Helical" evidence="8">
    <location>
        <begin position="460"/>
        <end position="490"/>
    </location>
</feature>
<feature type="transmembrane region" description="Helical" evidence="8">
    <location>
        <begin position="652"/>
        <end position="672"/>
    </location>
</feature>
<feature type="compositionally biased region" description="Polar residues" evidence="7">
    <location>
        <begin position="10"/>
        <end position="26"/>
    </location>
</feature>
<accession>A0ABM0IL37</accession>
<dbReference type="Gene3D" id="1.20.1640.10">
    <property type="entry name" value="Multidrug efflux transporter AcrB transmembrane domain"/>
    <property type="match status" value="2"/>
</dbReference>
<feature type="transmembrane region" description="Helical" evidence="8">
    <location>
        <begin position="851"/>
        <end position="870"/>
    </location>
</feature>
<dbReference type="PROSITE" id="PS50156">
    <property type="entry name" value="SSD"/>
    <property type="match status" value="1"/>
</dbReference>
<keyword evidence="3 8" id="KW-0812">Transmembrane</keyword>